<dbReference type="GeneID" id="108559559"/>
<dbReference type="GO" id="GO:0008168">
    <property type="term" value="F:methyltransferase activity"/>
    <property type="evidence" value="ECO:0007669"/>
    <property type="project" value="UniProtKB-KW"/>
</dbReference>
<accession>A0ABM1MCS0</accession>
<keyword evidence="2 4" id="KW-0808">Transferase</keyword>
<organism evidence="5 6">
    <name type="scientific">Nicrophorus vespilloides</name>
    <name type="common">Boreal carrion beetle</name>
    <dbReference type="NCBI Taxonomy" id="110193"/>
    <lineage>
        <taxon>Eukaryota</taxon>
        <taxon>Metazoa</taxon>
        <taxon>Ecdysozoa</taxon>
        <taxon>Arthropoda</taxon>
        <taxon>Hexapoda</taxon>
        <taxon>Insecta</taxon>
        <taxon>Pterygota</taxon>
        <taxon>Neoptera</taxon>
        <taxon>Endopterygota</taxon>
        <taxon>Coleoptera</taxon>
        <taxon>Polyphaga</taxon>
        <taxon>Staphyliniformia</taxon>
        <taxon>Silphidae</taxon>
        <taxon>Nicrophorinae</taxon>
        <taxon>Nicrophorus</taxon>
    </lineage>
</organism>
<dbReference type="InterPro" id="IPR021867">
    <property type="entry name" value="Bmt2/SAMTOR"/>
</dbReference>
<evidence type="ECO:0000256" key="3">
    <source>
        <dbReference type="ARBA" id="ARBA00022691"/>
    </source>
</evidence>
<evidence type="ECO:0000256" key="2">
    <source>
        <dbReference type="ARBA" id="ARBA00022679"/>
    </source>
</evidence>
<gene>
    <name evidence="6" type="primary">LOC108559559</name>
</gene>
<feature type="binding site" evidence="4">
    <location>
        <position position="125"/>
    </location>
    <ligand>
        <name>S-adenosyl-L-methionine</name>
        <dbReference type="ChEBI" id="CHEBI:59789"/>
    </ligand>
</feature>
<feature type="binding site" evidence="4">
    <location>
        <position position="143"/>
    </location>
    <ligand>
        <name>S-adenosyl-L-methionine</name>
        <dbReference type="ChEBI" id="CHEBI:59789"/>
    </ligand>
</feature>
<keyword evidence="1 4" id="KW-0489">Methyltransferase</keyword>
<dbReference type="RefSeq" id="XP_017772370.1">
    <property type="nucleotide sequence ID" value="XM_017916881.1"/>
</dbReference>
<dbReference type="GO" id="GO:0032259">
    <property type="term" value="P:methylation"/>
    <property type="evidence" value="ECO:0007669"/>
    <property type="project" value="UniProtKB-KW"/>
</dbReference>
<comment type="function">
    <text evidence="4">S-adenosyl-L-methionine-binding protein that acts as an inhibitor of mTORC1 signaling. Acts as a sensor of S-adenosyl-L-methionine to signal methionine sufficiency to mTORC1. Probably also acts as a S-adenosyl-L-methionine-dependent methyltransferase.</text>
</comment>
<dbReference type="PANTHER" id="PTHR21008:SF0">
    <property type="entry name" value="S-ADENOSYLMETHIONINE SENSOR UPSTREAM OF MTORC1"/>
    <property type="match status" value="1"/>
</dbReference>
<sequence>MASTEHLKLSTFIKDVHKRLREDSKSIGPEAAWKKHCEDATTLNQYADSMKELATIHWKQNEDKEKSKAFSRISWIYKQAVGYFREGGLDYQRDREKSISIILNIDGSVYKDFENERQLKLLDVGSCYNPFQQFDEFDVLAIDIAPANDNVKKCDFLNIDIVDGSDINTTVDTVISLKNESFAVVVFSLLLEYLPSAEQRLCCCQNAYDLLIPEGILIIITPDAKHVGANAKYMKSWRFVLAKMGFSRIKYEKLTYLHCMVFRKSVNPAVAQRWAKMNEDKNVYDSINIPQDFNNHKSADDVLHA</sequence>
<protein>
    <recommendedName>
        <fullName evidence="4">S-adenosylmethionine sensor upstream of mTORC1</fullName>
    </recommendedName>
    <alternativeName>
        <fullName evidence="4">Probable methyltransferase BMT2 homolog</fullName>
        <ecNumber evidence="4">2.1.1.-</ecNumber>
    </alternativeName>
</protein>
<dbReference type="SUPFAM" id="SSF53335">
    <property type="entry name" value="S-adenosyl-L-methionine-dependent methyltransferases"/>
    <property type="match status" value="1"/>
</dbReference>
<dbReference type="Gene3D" id="3.40.50.150">
    <property type="entry name" value="Vaccinia Virus protein VP39"/>
    <property type="match status" value="1"/>
</dbReference>
<keyword evidence="3 4" id="KW-0949">S-adenosyl-L-methionine</keyword>
<evidence type="ECO:0000313" key="6">
    <source>
        <dbReference type="RefSeq" id="XP_017772370.1"/>
    </source>
</evidence>
<dbReference type="InterPro" id="IPR029063">
    <property type="entry name" value="SAM-dependent_MTases_sf"/>
</dbReference>
<dbReference type="EC" id="2.1.1.-" evidence="4"/>
<evidence type="ECO:0000256" key="4">
    <source>
        <dbReference type="HAMAP-Rule" id="MF_03044"/>
    </source>
</evidence>
<proteinExistence type="inferred from homology"/>
<evidence type="ECO:0000256" key="1">
    <source>
        <dbReference type="ARBA" id="ARBA00022603"/>
    </source>
</evidence>
<dbReference type="PANTHER" id="PTHR21008">
    <property type="entry name" value="S-ADENOSYLMETHIONINE SENSOR UPSTREAM OF MTORC1-RELATED"/>
    <property type="match status" value="1"/>
</dbReference>
<comment type="similarity">
    <text evidence="4">Belongs to the BMT2 family.</text>
</comment>
<name>A0ABM1MCS0_NICVS</name>
<dbReference type="Proteomes" id="UP000695000">
    <property type="component" value="Unplaced"/>
</dbReference>
<dbReference type="Pfam" id="PF11968">
    <property type="entry name" value="Bmt2"/>
    <property type="match status" value="1"/>
</dbReference>
<reference evidence="6" key="1">
    <citation type="submission" date="2025-08" db="UniProtKB">
        <authorList>
            <consortium name="RefSeq"/>
        </authorList>
    </citation>
    <scope>IDENTIFICATION</scope>
    <source>
        <tissue evidence="6">Whole Larva</tissue>
    </source>
</reference>
<keyword evidence="5" id="KW-1185">Reference proteome</keyword>
<evidence type="ECO:0000313" key="5">
    <source>
        <dbReference type="Proteomes" id="UP000695000"/>
    </source>
</evidence>
<dbReference type="HAMAP" id="MF_03044">
    <property type="entry name" value="BMT2"/>
    <property type="match status" value="1"/>
</dbReference>